<keyword evidence="1" id="KW-0732">Signal</keyword>
<feature type="signal peptide" evidence="1">
    <location>
        <begin position="1"/>
        <end position="15"/>
    </location>
</feature>
<dbReference type="GeneID" id="112688020"/>
<dbReference type="GO" id="GO:0006392">
    <property type="term" value="P:transcription elongation by mitochondrial RNA polymerase"/>
    <property type="evidence" value="ECO:0007669"/>
    <property type="project" value="InterPro"/>
</dbReference>
<gene>
    <name evidence="4 5 6" type="primary">LOC112688020</name>
    <name evidence="2" type="ORF">g.3618</name>
</gene>
<evidence type="ECO:0000313" key="3">
    <source>
        <dbReference type="Proteomes" id="UP000694846"/>
    </source>
</evidence>
<sequence length="269" mass="30923">MSFIVFMLVMLKSYGLRPLSLIRSFSEVSQIKRKQNRNFNFYMPILSEDQKRSVEKIVSLQISGRYMICTTILRKDNILHSWKLLSMPEDMNKFHLDDVYNCVATLMKDLPESDVYLVENYMKMPNNVNVAGAHLFYVKLQILAMLIALINNKNQIENPSIENKKTTNKVILMRARVHARLFRIVVGTEIISSQDITALMLKGNFPEHVTPVVPTIDAILSYRSIQEPILRELMSNGLMLAMAFVDLVLNSNPKSIRALNEGSRRKLKS</sequence>
<dbReference type="RefSeq" id="XP_025416813.1">
    <property type="nucleotide sequence ID" value="XM_025561028.1"/>
</dbReference>
<dbReference type="Proteomes" id="UP000694846">
    <property type="component" value="Unplaced"/>
</dbReference>
<dbReference type="GO" id="GO:0030337">
    <property type="term" value="F:DNA polymerase processivity factor activity"/>
    <property type="evidence" value="ECO:0007669"/>
    <property type="project" value="TreeGrafter"/>
</dbReference>
<dbReference type="PANTHER" id="PTHR21053">
    <property type="entry name" value="TRANSCRIPTION ELONGATION FACTOR, MITOCHONDRIAL"/>
    <property type="match status" value="1"/>
</dbReference>
<proteinExistence type="predicted"/>
<dbReference type="PANTHER" id="PTHR21053:SF2">
    <property type="entry name" value="TRANSCRIPTION ELONGATION FACTOR, MITOCHONDRIAL"/>
    <property type="match status" value="1"/>
</dbReference>
<evidence type="ECO:0000313" key="6">
    <source>
        <dbReference type="RefSeq" id="XP_025416813.1"/>
    </source>
</evidence>
<dbReference type="InterPro" id="IPR039150">
    <property type="entry name" value="TEFM"/>
</dbReference>
<evidence type="ECO:0000256" key="1">
    <source>
        <dbReference type="SAM" id="SignalP"/>
    </source>
</evidence>
<protein>
    <submittedName>
        <fullName evidence="4 5">Uncharacterized protein LOC112688020</fullName>
    </submittedName>
</protein>
<dbReference type="GO" id="GO:0042645">
    <property type="term" value="C:mitochondrial nucleoid"/>
    <property type="evidence" value="ECO:0007669"/>
    <property type="project" value="TreeGrafter"/>
</dbReference>
<evidence type="ECO:0000313" key="5">
    <source>
        <dbReference type="RefSeq" id="XP_025416812.1"/>
    </source>
</evidence>
<dbReference type="AlphaFoldDB" id="A0A2S2R9X7"/>
<dbReference type="OrthoDB" id="5949570at2759"/>
<organism evidence="2">
    <name type="scientific">Sipha flava</name>
    <name type="common">yellow sugarcane aphid</name>
    <dbReference type="NCBI Taxonomy" id="143950"/>
    <lineage>
        <taxon>Eukaryota</taxon>
        <taxon>Metazoa</taxon>
        <taxon>Ecdysozoa</taxon>
        <taxon>Arthropoda</taxon>
        <taxon>Hexapoda</taxon>
        <taxon>Insecta</taxon>
        <taxon>Pterygota</taxon>
        <taxon>Neoptera</taxon>
        <taxon>Paraneoptera</taxon>
        <taxon>Hemiptera</taxon>
        <taxon>Sternorrhyncha</taxon>
        <taxon>Aphidomorpha</taxon>
        <taxon>Aphidoidea</taxon>
        <taxon>Aphididae</taxon>
        <taxon>Sipha</taxon>
    </lineage>
</organism>
<name>A0A2S2R9X7_9HEMI</name>
<feature type="chain" id="PRO_5044579412" evidence="1">
    <location>
        <begin position="16"/>
        <end position="269"/>
    </location>
</feature>
<reference evidence="2" key="1">
    <citation type="submission" date="2018-04" db="EMBL/GenBank/DDBJ databases">
        <title>Transcriptome assembly of Sipha flava.</title>
        <authorList>
            <person name="Scully E.D."/>
            <person name="Geib S.M."/>
            <person name="Palmer N.A."/>
            <person name="Koch K."/>
            <person name="Bradshaw J."/>
            <person name="Heng-Moss T."/>
            <person name="Sarath G."/>
        </authorList>
    </citation>
    <scope>NUCLEOTIDE SEQUENCE</scope>
</reference>
<reference evidence="4 5" key="2">
    <citation type="submission" date="2025-04" db="UniProtKB">
        <authorList>
            <consortium name="RefSeq"/>
        </authorList>
    </citation>
    <scope>IDENTIFICATION</scope>
    <source>
        <tissue evidence="4 5">Whole body</tissue>
    </source>
</reference>
<dbReference type="RefSeq" id="XP_025416811.1">
    <property type="nucleotide sequence ID" value="XM_025561026.1"/>
</dbReference>
<evidence type="ECO:0000313" key="2">
    <source>
        <dbReference type="EMBL" id="MBY86846.1"/>
    </source>
</evidence>
<dbReference type="EMBL" id="GGMS01017643">
    <property type="protein sequence ID" value="MBY86846.1"/>
    <property type="molecule type" value="Transcribed_RNA"/>
</dbReference>
<dbReference type="RefSeq" id="XP_025416812.1">
    <property type="nucleotide sequence ID" value="XM_025561027.1"/>
</dbReference>
<accession>A0A2S2R9X7</accession>
<evidence type="ECO:0000313" key="4">
    <source>
        <dbReference type="RefSeq" id="XP_025416811.1"/>
    </source>
</evidence>
<keyword evidence="3" id="KW-1185">Reference proteome</keyword>